<dbReference type="EMBL" id="CP051682">
    <property type="protein sequence ID" value="QJD94902.1"/>
    <property type="molecule type" value="Genomic_DNA"/>
</dbReference>
<feature type="transmembrane region" description="Helical" evidence="1">
    <location>
        <begin position="137"/>
        <end position="157"/>
    </location>
</feature>
<evidence type="ECO:0000313" key="2">
    <source>
        <dbReference type="EMBL" id="QJD94902.1"/>
    </source>
</evidence>
<dbReference type="RefSeq" id="WP_169605919.1">
    <property type="nucleotide sequence ID" value="NZ_CP051682.1"/>
</dbReference>
<accession>A0A7L5DV13</accession>
<keyword evidence="1" id="KW-1133">Transmembrane helix</keyword>
<keyword evidence="3" id="KW-1185">Reference proteome</keyword>
<protein>
    <recommendedName>
        <fullName evidence="4">Zf-HC2 domain-containing protein</fullName>
    </recommendedName>
</protein>
<keyword evidence="1" id="KW-0812">Transmembrane</keyword>
<name>A0A7L5DV13_9SPHI</name>
<sequence length="165" mass="18618">MNNIEEKLWSYIDGTCTPEEQQAIIRLIEDDEVYRHQYQQLLAFNQELQAIELDEPSMAFTYNVMEAIRTEEAQKPLKAAINPHIIKAIAGFFIVSILALLGIALANMNWSAPGSSLTVPVDLKSLLPVKSYTNGSALRIFLFFDVVLVLFLADGYLRRKANLAR</sequence>
<reference evidence="2 3" key="1">
    <citation type="submission" date="2020-04" db="EMBL/GenBank/DDBJ databases">
        <title>Genome sequencing of novel species.</title>
        <authorList>
            <person name="Heo J."/>
            <person name="Kim S.-J."/>
            <person name="Kim J.-S."/>
            <person name="Hong S.-B."/>
            <person name="Kwon S.-W."/>
        </authorList>
    </citation>
    <scope>NUCLEOTIDE SEQUENCE [LARGE SCALE GENOMIC DNA]</scope>
    <source>
        <strain evidence="2 3">F39-2</strain>
    </source>
</reference>
<keyword evidence="1" id="KW-0472">Membrane</keyword>
<evidence type="ECO:0000256" key="1">
    <source>
        <dbReference type="SAM" id="Phobius"/>
    </source>
</evidence>
<organism evidence="2 3">
    <name type="scientific">Mucilaginibacter robiniae</name>
    <dbReference type="NCBI Taxonomy" id="2728022"/>
    <lineage>
        <taxon>Bacteria</taxon>
        <taxon>Pseudomonadati</taxon>
        <taxon>Bacteroidota</taxon>
        <taxon>Sphingobacteriia</taxon>
        <taxon>Sphingobacteriales</taxon>
        <taxon>Sphingobacteriaceae</taxon>
        <taxon>Mucilaginibacter</taxon>
    </lineage>
</organism>
<gene>
    <name evidence="2" type="ORF">HH214_02905</name>
</gene>
<evidence type="ECO:0008006" key="4">
    <source>
        <dbReference type="Google" id="ProtNLM"/>
    </source>
</evidence>
<dbReference type="KEGG" id="mrob:HH214_02905"/>
<evidence type="ECO:0000313" key="3">
    <source>
        <dbReference type="Proteomes" id="UP000503278"/>
    </source>
</evidence>
<dbReference type="Proteomes" id="UP000503278">
    <property type="component" value="Chromosome"/>
</dbReference>
<dbReference type="AlphaFoldDB" id="A0A7L5DV13"/>
<feature type="transmembrane region" description="Helical" evidence="1">
    <location>
        <begin position="85"/>
        <end position="106"/>
    </location>
</feature>
<proteinExistence type="predicted"/>